<proteinExistence type="predicted"/>
<dbReference type="EMBL" id="CAJVCH010053100">
    <property type="protein sequence ID" value="CAG7718388.1"/>
    <property type="molecule type" value="Genomic_DNA"/>
</dbReference>
<comment type="caution">
    <text evidence="1">The sequence shown here is derived from an EMBL/GenBank/DDBJ whole genome shotgun (WGS) entry which is preliminary data.</text>
</comment>
<keyword evidence="2" id="KW-1185">Reference proteome</keyword>
<protein>
    <submittedName>
        <fullName evidence="1">Uncharacterized protein</fullName>
    </submittedName>
</protein>
<organism evidence="1 2">
    <name type="scientific">Allacma fusca</name>
    <dbReference type="NCBI Taxonomy" id="39272"/>
    <lineage>
        <taxon>Eukaryota</taxon>
        <taxon>Metazoa</taxon>
        <taxon>Ecdysozoa</taxon>
        <taxon>Arthropoda</taxon>
        <taxon>Hexapoda</taxon>
        <taxon>Collembola</taxon>
        <taxon>Symphypleona</taxon>
        <taxon>Sminthuridae</taxon>
        <taxon>Allacma</taxon>
    </lineage>
</organism>
<feature type="non-terminal residue" evidence="1">
    <location>
        <position position="1"/>
    </location>
</feature>
<evidence type="ECO:0000313" key="1">
    <source>
        <dbReference type="EMBL" id="CAG7718388.1"/>
    </source>
</evidence>
<evidence type="ECO:0000313" key="2">
    <source>
        <dbReference type="Proteomes" id="UP000708208"/>
    </source>
</evidence>
<sequence>MPLPVWEGP</sequence>
<gene>
    <name evidence="1" type="ORF">AFUS01_LOCUS7781</name>
</gene>
<accession>A0A8J2K2E4</accession>
<reference evidence="1" key="1">
    <citation type="submission" date="2021-06" db="EMBL/GenBank/DDBJ databases">
        <authorList>
            <person name="Hodson N. C."/>
            <person name="Mongue J. A."/>
            <person name="Jaron S. K."/>
        </authorList>
    </citation>
    <scope>NUCLEOTIDE SEQUENCE</scope>
</reference>
<dbReference type="Proteomes" id="UP000708208">
    <property type="component" value="Unassembled WGS sequence"/>
</dbReference>
<name>A0A8J2K2E4_9HEXA</name>